<dbReference type="GO" id="GO:0140911">
    <property type="term" value="F:pore-forming activity"/>
    <property type="evidence" value="ECO:0007669"/>
    <property type="project" value="InterPro"/>
</dbReference>
<feature type="binding site" evidence="7">
    <location>
        <position position="67"/>
    </location>
    <ligand>
        <name>Zn(2+)</name>
        <dbReference type="ChEBI" id="CHEBI:29105"/>
    </ligand>
</feature>
<dbReference type="GO" id="GO:0005886">
    <property type="term" value="C:plasma membrane"/>
    <property type="evidence" value="ECO:0007669"/>
    <property type="project" value="UniProtKB-SubCell"/>
</dbReference>
<evidence type="ECO:0000313" key="9">
    <source>
        <dbReference type="EMBL" id="DAB37117.1"/>
    </source>
</evidence>
<feature type="transmembrane region" description="Helical" evidence="8">
    <location>
        <begin position="21"/>
        <end position="40"/>
    </location>
</feature>
<feature type="binding site" evidence="7">
    <location>
        <position position="189"/>
    </location>
    <ligand>
        <name>Zn(2+)</name>
        <dbReference type="ChEBI" id="CHEBI:29105"/>
    </ligand>
</feature>
<organism evidence="9 10">
    <name type="scientific">Sulfurospirillum cavolei</name>
    <dbReference type="NCBI Taxonomy" id="366522"/>
    <lineage>
        <taxon>Bacteria</taxon>
        <taxon>Pseudomonadati</taxon>
        <taxon>Campylobacterota</taxon>
        <taxon>Epsilonproteobacteria</taxon>
        <taxon>Campylobacterales</taxon>
        <taxon>Sulfurospirillaceae</taxon>
        <taxon>Sulfurospirillum</taxon>
    </lineage>
</organism>
<feature type="transmembrane region" description="Helical" evidence="8">
    <location>
        <begin position="134"/>
        <end position="155"/>
    </location>
</feature>
<keyword evidence="3" id="KW-1003">Cell membrane</keyword>
<evidence type="ECO:0000256" key="4">
    <source>
        <dbReference type="ARBA" id="ARBA00022692"/>
    </source>
</evidence>
<gene>
    <name evidence="9" type="ORF">CFH80_01250</name>
</gene>
<comment type="similarity">
    <text evidence="2">Belongs to the UPF0073 (Hly-III) family.</text>
</comment>
<dbReference type="Pfam" id="PF03006">
    <property type="entry name" value="HlyIII"/>
    <property type="match status" value="1"/>
</dbReference>
<accession>A0A2D3WEF7</accession>
<feature type="transmembrane region" description="Helical" evidence="8">
    <location>
        <begin position="161"/>
        <end position="181"/>
    </location>
</feature>
<reference evidence="9 10" key="1">
    <citation type="journal article" date="2017" name="Front. Microbiol.">
        <title>Comparative Genomic Analysis of the Class Epsilonproteobacteria and Proposed Reclassification to Epsilonbacteraeota (phyl. nov.).</title>
        <authorList>
            <person name="Waite D.W."/>
            <person name="Vanwonterghem I."/>
            <person name="Rinke C."/>
            <person name="Parks D.H."/>
            <person name="Zhang Y."/>
            <person name="Takai K."/>
            <person name="Sievert S.M."/>
            <person name="Simon J."/>
            <person name="Campbell B.J."/>
            <person name="Hanson T.E."/>
            <person name="Woyke T."/>
            <person name="Klotz M.G."/>
            <person name="Hugenholtz P."/>
        </authorList>
    </citation>
    <scope>NUCLEOTIDE SEQUENCE [LARGE SCALE GENOMIC DNA]</scope>
    <source>
        <strain evidence="9">UBA11420</strain>
    </source>
</reference>
<feature type="binding site" evidence="7">
    <location>
        <position position="193"/>
    </location>
    <ligand>
        <name>Zn(2+)</name>
        <dbReference type="ChEBI" id="CHEBI:29105"/>
    </ligand>
</feature>
<feature type="transmembrane region" description="Helical" evidence="8">
    <location>
        <begin position="46"/>
        <end position="69"/>
    </location>
</feature>
<evidence type="ECO:0000256" key="3">
    <source>
        <dbReference type="ARBA" id="ARBA00022475"/>
    </source>
</evidence>
<feature type="transmembrane region" description="Helical" evidence="8">
    <location>
        <begin position="81"/>
        <end position="102"/>
    </location>
</feature>
<keyword evidence="7" id="KW-0862">Zinc</keyword>
<comment type="subcellular location">
    <subcellularLocation>
        <location evidence="1">Cell membrane</location>
        <topology evidence="1">Multi-pass membrane protein</topology>
    </subcellularLocation>
</comment>
<keyword evidence="5 8" id="KW-1133">Transmembrane helix</keyword>
<evidence type="ECO:0000256" key="2">
    <source>
        <dbReference type="ARBA" id="ARBA00008488"/>
    </source>
</evidence>
<evidence type="ECO:0000256" key="1">
    <source>
        <dbReference type="ARBA" id="ARBA00004651"/>
    </source>
</evidence>
<dbReference type="PANTHER" id="PTHR20855:SF3">
    <property type="entry name" value="LD03007P"/>
    <property type="match status" value="1"/>
</dbReference>
<dbReference type="AlphaFoldDB" id="A0A2D3WEF7"/>
<keyword evidence="7" id="KW-0479">Metal-binding</keyword>
<protein>
    <submittedName>
        <fullName evidence="9">Hemolysin D</fullName>
    </submittedName>
</protein>
<dbReference type="STRING" id="366522.GCA_001548055_01814"/>
<dbReference type="InterPro" id="IPR005744">
    <property type="entry name" value="Hy-lIII"/>
</dbReference>
<evidence type="ECO:0000313" key="10">
    <source>
        <dbReference type="Proteomes" id="UP000231638"/>
    </source>
</evidence>
<keyword evidence="6 8" id="KW-0472">Membrane</keyword>
<name>A0A2D3WEF7_9BACT</name>
<dbReference type="GO" id="GO:0046872">
    <property type="term" value="F:metal ion binding"/>
    <property type="evidence" value="ECO:0007669"/>
    <property type="project" value="UniProtKB-KW"/>
</dbReference>
<dbReference type="Proteomes" id="UP000231638">
    <property type="component" value="Unassembled WGS sequence"/>
</dbReference>
<dbReference type="PANTHER" id="PTHR20855">
    <property type="entry name" value="ADIPOR/PROGESTIN RECEPTOR-RELATED"/>
    <property type="match status" value="1"/>
</dbReference>
<feature type="transmembrane region" description="Helical" evidence="8">
    <location>
        <begin position="190"/>
        <end position="211"/>
    </location>
</feature>
<dbReference type="EMBL" id="DLUG01000041">
    <property type="protein sequence ID" value="DAB37117.1"/>
    <property type="molecule type" value="Genomic_DNA"/>
</dbReference>
<evidence type="ECO:0000256" key="7">
    <source>
        <dbReference type="PIRSR" id="PIRSR604254-1"/>
    </source>
</evidence>
<dbReference type="InterPro" id="IPR004254">
    <property type="entry name" value="AdipoR/HlyIII-related"/>
</dbReference>
<sequence>MQPTRSYSQKEEIWHSISHGVGLLLSVSALTLLCVFAAQSGEGAKIASAIVFGIALIVMYGASTLYHAVSSPSIKAVLRQFDHCAIYILIAGTYTPVCLLGIQGSWGWTLFGISWGIALFGTALKILFPGRFHLLAVILYALMGWMVVVAIKPLMANLSTLPLVLLLIGGIIYTLGIGFYVQKQRFFSHAIWHFFVLGGSIFHFFAVLSLIRE</sequence>
<keyword evidence="4 8" id="KW-0812">Transmembrane</keyword>
<dbReference type="NCBIfam" id="TIGR01065">
    <property type="entry name" value="hlyIII"/>
    <property type="match status" value="1"/>
</dbReference>
<evidence type="ECO:0000256" key="6">
    <source>
        <dbReference type="ARBA" id="ARBA00023136"/>
    </source>
</evidence>
<comment type="caution">
    <text evidence="9">The sequence shown here is derived from an EMBL/GenBank/DDBJ whole genome shotgun (WGS) entry which is preliminary data.</text>
</comment>
<proteinExistence type="inferred from homology"/>
<evidence type="ECO:0000256" key="5">
    <source>
        <dbReference type="ARBA" id="ARBA00022989"/>
    </source>
</evidence>
<evidence type="ECO:0000256" key="8">
    <source>
        <dbReference type="SAM" id="Phobius"/>
    </source>
</evidence>